<dbReference type="Gene3D" id="3.40.50.300">
    <property type="entry name" value="P-loop containing nucleotide triphosphate hydrolases"/>
    <property type="match status" value="1"/>
</dbReference>
<dbReference type="Pfam" id="PF13304">
    <property type="entry name" value="AAA_21"/>
    <property type="match status" value="1"/>
</dbReference>
<dbReference type="AlphaFoldDB" id="A0A4P6Y5Q8"/>
<dbReference type="Proteomes" id="UP000291124">
    <property type="component" value="Chromosome"/>
</dbReference>
<evidence type="ECO:0000313" key="2">
    <source>
        <dbReference type="EMBL" id="QBN17499.1"/>
    </source>
</evidence>
<evidence type="ECO:0000313" key="3">
    <source>
        <dbReference type="Proteomes" id="UP000291124"/>
    </source>
</evidence>
<name>A0A4P6Y5Q8_9FLAO</name>
<organism evidence="2 3">
    <name type="scientific">Flavobacterium nackdongense</name>
    <dbReference type="NCBI Taxonomy" id="2547394"/>
    <lineage>
        <taxon>Bacteria</taxon>
        <taxon>Pseudomonadati</taxon>
        <taxon>Bacteroidota</taxon>
        <taxon>Flavobacteriia</taxon>
        <taxon>Flavobacteriales</taxon>
        <taxon>Flavobacteriaceae</taxon>
        <taxon>Flavobacterium</taxon>
    </lineage>
</organism>
<dbReference type="GO" id="GO:0016887">
    <property type="term" value="F:ATP hydrolysis activity"/>
    <property type="evidence" value="ECO:0007669"/>
    <property type="project" value="InterPro"/>
</dbReference>
<reference evidence="3" key="1">
    <citation type="submission" date="2019-03" db="EMBL/GenBank/DDBJ databases">
        <title>Flavobacterium sp.</title>
        <authorList>
            <person name="Kim H."/>
        </authorList>
    </citation>
    <scope>NUCLEOTIDE SEQUENCE [LARGE SCALE GENOMIC DNA]</scope>
    <source>
        <strain evidence="3">GS13</strain>
    </source>
</reference>
<dbReference type="InterPro" id="IPR003959">
    <property type="entry name" value="ATPase_AAA_core"/>
</dbReference>
<dbReference type="SUPFAM" id="SSF52540">
    <property type="entry name" value="P-loop containing nucleoside triphosphate hydrolases"/>
    <property type="match status" value="1"/>
</dbReference>
<keyword evidence="3" id="KW-1185">Reference proteome</keyword>
<dbReference type="KEGG" id="fnk:E1750_01365"/>
<dbReference type="OrthoDB" id="9805802at2"/>
<dbReference type="GO" id="GO:0005524">
    <property type="term" value="F:ATP binding"/>
    <property type="evidence" value="ECO:0007669"/>
    <property type="project" value="InterPro"/>
</dbReference>
<dbReference type="InterPro" id="IPR051396">
    <property type="entry name" value="Bact_Antivir_Def_Nuclease"/>
</dbReference>
<dbReference type="PANTHER" id="PTHR43581:SF2">
    <property type="entry name" value="EXCINUCLEASE ATPASE SUBUNIT"/>
    <property type="match status" value="1"/>
</dbReference>
<dbReference type="EMBL" id="CP037933">
    <property type="protein sequence ID" value="QBN17499.1"/>
    <property type="molecule type" value="Genomic_DNA"/>
</dbReference>
<gene>
    <name evidence="2" type="ORF">E1750_01365</name>
</gene>
<evidence type="ECO:0000259" key="1">
    <source>
        <dbReference type="Pfam" id="PF13304"/>
    </source>
</evidence>
<sequence length="393" mass="44556">MLKINNVKIIGIGPIKNLELSFDNQFNIICGQNGIGKTTILDCLAQSFGINNTSVKRTAGLEKGNWDINVSINDVNQSKSFEVTSFHPNEHTYKNTQGFYNNSNDIIVFKTHRDIPYRQLDSISKDPQKNYNSFASETITGSLPNDLKNWFVNRHLWSAHKGHLDDNQIKNITLAKECFNILNPQISFSKVSPNSNDIILDTQNGEIYFEYLSSGYKSCMAVLIGLIKEVEFRYNNPSKFTKDFDGIVFIDEIDLHLHPEWQAKIYEALKIILPNAQVFTSTHSPHIIQVANPKEIIPLTLDDNNEVKINPIINQEYGCQGWTVEEILADVMGMTETRTSTYLDAVLNFNIAIDNEDFESATTQFTILDTMLHPENSLKKILKIQLTGISTND</sequence>
<dbReference type="PANTHER" id="PTHR43581">
    <property type="entry name" value="ATP/GTP PHOSPHATASE"/>
    <property type="match status" value="1"/>
</dbReference>
<protein>
    <submittedName>
        <fullName evidence="2">Recombinase RecF</fullName>
    </submittedName>
</protein>
<dbReference type="InterPro" id="IPR027417">
    <property type="entry name" value="P-loop_NTPase"/>
</dbReference>
<proteinExistence type="predicted"/>
<dbReference type="RefSeq" id="WP_133275030.1">
    <property type="nucleotide sequence ID" value="NZ_CP037933.1"/>
</dbReference>
<feature type="domain" description="ATPase AAA-type core" evidence="1">
    <location>
        <begin position="26"/>
        <end position="288"/>
    </location>
</feature>
<accession>A0A4P6Y5Q8</accession>